<comment type="caution">
    <text evidence="2">The sequence shown here is derived from an EMBL/GenBank/DDBJ whole genome shotgun (WGS) entry which is preliminary data.</text>
</comment>
<feature type="compositionally biased region" description="Basic and acidic residues" evidence="1">
    <location>
        <begin position="225"/>
        <end position="239"/>
    </location>
</feature>
<dbReference type="EMBL" id="SKBQ01000040">
    <property type="protein sequence ID" value="TPX12402.1"/>
    <property type="molecule type" value="Genomic_DNA"/>
</dbReference>
<evidence type="ECO:0000256" key="1">
    <source>
        <dbReference type="SAM" id="MobiDB-lite"/>
    </source>
</evidence>
<dbReference type="OrthoDB" id="3946749at2759"/>
<feature type="compositionally biased region" description="Polar residues" evidence="1">
    <location>
        <begin position="240"/>
        <end position="250"/>
    </location>
</feature>
<evidence type="ECO:0000313" key="2">
    <source>
        <dbReference type="EMBL" id="TPX12402.1"/>
    </source>
</evidence>
<feature type="region of interest" description="Disordered" evidence="1">
    <location>
        <begin position="204"/>
        <end position="284"/>
    </location>
</feature>
<dbReference type="Proteomes" id="UP000319257">
    <property type="component" value="Unassembled WGS sequence"/>
</dbReference>
<feature type="compositionally biased region" description="Basic and acidic residues" evidence="1">
    <location>
        <begin position="63"/>
        <end position="77"/>
    </location>
</feature>
<dbReference type="InterPro" id="IPR022124">
    <property type="entry name" value="DUF3659"/>
</dbReference>
<feature type="compositionally biased region" description="Acidic residues" evidence="1">
    <location>
        <begin position="34"/>
        <end position="45"/>
    </location>
</feature>
<evidence type="ECO:0000313" key="3">
    <source>
        <dbReference type="Proteomes" id="UP000319257"/>
    </source>
</evidence>
<gene>
    <name evidence="2" type="ORF">E0L32_006814</name>
</gene>
<protein>
    <submittedName>
        <fullName evidence="2">Uncharacterized protein</fullName>
    </submittedName>
</protein>
<reference evidence="2 3" key="1">
    <citation type="submission" date="2019-06" db="EMBL/GenBank/DDBJ databases">
        <title>Draft genome sequence of the filamentous fungus Phialemoniopsis curvata isolated from diesel fuel.</title>
        <authorList>
            <person name="Varaljay V.A."/>
            <person name="Lyon W.J."/>
            <person name="Crouch A.L."/>
            <person name="Drake C.E."/>
            <person name="Hollomon J.M."/>
            <person name="Nadeau L.J."/>
            <person name="Nunn H.S."/>
            <person name="Stevenson B.S."/>
            <person name="Bojanowski C.L."/>
            <person name="Crookes-Goodson W.J."/>
        </authorList>
    </citation>
    <scope>NUCLEOTIDE SEQUENCE [LARGE SCALE GENOMIC DNA]</scope>
    <source>
        <strain evidence="2 3">D216</strain>
    </source>
</reference>
<keyword evidence="3" id="KW-1185">Reference proteome</keyword>
<dbReference type="Pfam" id="PF12396">
    <property type="entry name" value="DUF3659"/>
    <property type="match status" value="1"/>
</dbReference>
<accession>A0A507AQY5</accession>
<feature type="compositionally biased region" description="Polar residues" evidence="1">
    <location>
        <begin position="10"/>
        <end position="19"/>
    </location>
</feature>
<dbReference type="InParanoid" id="A0A507AQY5"/>
<dbReference type="GeneID" id="41974261"/>
<organism evidence="2 3">
    <name type="scientific">Thyridium curvatum</name>
    <dbReference type="NCBI Taxonomy" id="1093900"/>
    <lineage>
        <taxon>Eukaryota</taxon>
        <taxon>Fungi</taxon>
        <taxon>Dikarya</taxon>
        <taxon>Ascomycota</taxon>
        <taxon>Pezizomycotina</taxon>
        <taxon>Sordariomycetes</taxon>
        <taxon>Sordariomycetidae</taxon>
        <taxon>Thyridiales</taxon>
        <taxon>Thyridiaceae</taxon>
        <taxon>Thyridium</taxon>
    </lineage>
</organism>
<dbReference type="AlphaFoldDB" id="A0A507AQY5"/>
<feature type="compositionally biased region" description="Low complexity" evidence="1">
    <location>
        <begin position="251"/>
        <end position="264"/>
    </location>
</feature>
<sequence length="312" mass="33576">MSEADGAKDVSSTPNATHNDQTKESRPDSIIYDDPPEEEIIDDEADSSRSRQKNHTNKSSNNGRKDAPGNSQEREKSPAYVAPIPKIGKIPPVEKPSPHDPTISSAGRPFIPKDVMTKLVGKKIDEYGDVVDTDEDGTVLGRVEGDLPSMVGRTVANERGDVHDEDGELLGYVAEVEGYKVGAGKDASETESMDEFMGRQKGAFRVDGDGNILDDSGNIVGSFHDNLRMPPKEKKEEPGKNSSSGDGQNKPSGSSQGPPSSGQQRENAQSHRKEDSPSDIFLDVKSTTEGIQLTIRIPTVFAGGTQPRVSFS</sequence>
<feature type="region of interest" description="Disordered" evidence="1">
    <location>
        <begin position="1"/>
        <end position="109"/>
    </location>
</feature>
<proteinExistence type="predicted"/>
<dbReference type="RefSeq" id="XP_030994113.1">
    <property type="nucleotide sequence ID" value="XM_031141488.1"/>
</dbReference>
<name>A0A507AQY5_9PEZI</name>